<reference evidence="9 10" key="1">
    <citation type="submission" date="2019-03" db="EMBL/GenBank/DDBJ databases">
        <title>Sapientia aquatica gen. nov., sp. nov., isolated from a crater lake.</title>
        <authorList>
            <person name="Felfoldi T."/>
            <person name="Szabo A."/>
            <person name="Toth E."/>
            <person name="Schumann P."/>
            <person name="Keki Z."/>
            <person name="Marialigeti K."/>
            <person name="Mathe I."/>
        </authorList>
    </citation>
    <scope>NUCLEOTIDE SEQUENCE [LARGE SCALE GENOMIC DNA]</scope>
    <source>
        <strain evidence="9 10">SA-152</strain>
    </source>
</reference>
<dbReference type="Gene3D" id="3.40.50.10740">
    <property type="entry name" value="Class I glutamine amidotransferase-like"/>
    <property type="match status" value="1"/>
</dbReference>
<keyword evidence="4" id="KW-0378">Hydrolase</keyword>
<dbReference type="InterPro" id="IPR027478">
    <property type="entry name" value="LdcA_N"/>
</dbReference>
<dbReference type="InterPro" id="IPR040449">
    <property type="entry name" value="Peptidase_S66_N"/>
</dbReference>
<evidence type="ECO:0000259" key="8">
    <source>
        <dbReference type="Pfam" id="PF17676"/>
    </source>
</evidence>
<dbReference type="PIRSF" id="PIRSF028757">
    <property type="entry name" value="LD-carboxypeptidase"/>
    <property type="match status" value="1"/>
</dbReference>
<feature type="domain" description="LD-carboxypeptidase C-terminal" evidence="8">
    <location>
        <begin position="216"/>
        <end position="332"/>
    </location>
</feature>
<organism evidence="9 10">
    <name type="scientific">Sapientia aquatica</name>
    <dbReference type="NCBI Taxonomy" id="1549640"/>
    <lineage>
        <taxon>Bacteria</taxon>
        <taxon>Pseudomonadati</taxon>
        <taxon>Pseudomonadota</taxon>
        <taxon>Betaproteobacteria</taxon>
        <taxon>Burkholderiales</taxon>
        <taxon>Oxalobacteraceae</taxon>
        <taxon>Sapientia</taxon>
    </lineage>
</organism>
<evidence type="ECO:0000259" key="7">
    <source>
        <dbReference type="Pfam" id="PF02016"/>
    </source>
</evidence>
<evidence type="ECO:0000256" key="5">
    <source>
        <dbReference type="ARBA" id="ARBA00022825"/>
    </source>
</evidence>
<dbReference type="Gene3D" id="3.50.30.60">
    <property type="entry name" value="LD-carboxypeptidase A C-terminal domain-like"/>
    <property type="match status" value="1"/>
</dbReference>
<dbReference type="PANTHER" id="PTHR30237:SF2">
    <property type="entry name" value="MUREIN TETRAPEPTIDE CARBOXYPEPTIDASE"/>
    <property type="match status" value="1"/>
</dbReference>
<dbReference type="InterPro" id="IPR029062">
    <property type="entry name" value="Class_I_gatase-like"/>
</dbReference>
<keyword evidence="5" id="KW-0720">Serine protease</keyword>
<dbReference type="CDD" id="cd07025">
    <property type="entry name" value="Peptidase_S66"/>
    <property type="match status" value="1"/>
</dbReference>
<evidence type="ECO:0000256" key="6">
    <source>
        <dbReference type="PIRSR" id="PIRSR028757-1"/>
    </source>
</evidence>
<name>A0A4R5VWY4_9BURK</name>
<dbReference type="GO" id="GO:0004180">
    <property type="term" value="F:carboxypeptidase activity"/>
    <property type="evidence" value="ECO:0007669"/>
    <property type="project" value="UniProtKB-KW"/>
</dbReference>
<evidence type="ECO:0000256" key="2">
    <source>
        <dbReference type="ARBA" id="ARBA00022645"/>
    </source>
</evidence>
<comment type="similarity">
    <text evidence="1">Belongs to the peptidase S66 family.</text>
</comment>
<evidence type="ECO:0000256" key="4">
    <source>
        <dbReference type="ARBA" id="ARBA00022801"/>
    </source>
</evidence>
<dbReference type="EMBL" id="SMYL01000008">
    <property type="protein sequence ID" value="TDK63801.1"/>
    <property type="molecule type" value="Genomic_DNA"/>
</dbReference>
<accession>A0A4R5VWY4</accession>
<keyword evidence="3" id="KW-0645">Protease</keyword>
<dbReference type="InterPro" id="IPR040921">
    <property type="entry name" value="Peptidase_S66C"/>
</dbReference>
<evidence type="ECO:0000313" key="9">
    <source>
        <dbReference type="EMBL" id="TDK63801.1"/>
    </source>
</evidence>
<evidence type="ECO:0000256" key="1">
    <source>
        <dbReference type="ARBA" id="ARBA00010233"/>
    </source>
</evidence>
<feature type="active site" description="Charge relay system" evidence="6">
    <location>
        <position position="318"/>
    </location>
</feature>
<keyword evidence="10" id="KW-1185">Reference proteome</keyword>
<keyword evidence="2 9" id="KW-0121">Carboxypeptidase</keyword>
<dbReference type="PANTHER" id="PTHR30237">
    <property type="entry name" value="MURAMOYLTETRAPEPTIDE CARBOXYPEPTIDASE"/>
    <property type="match status" value="1"/>
</dbReference>
<dbReference type="Pfam" id="PF17676">
    <property type="entry name" value="Peptidase_S66C"/>
    <property type="match status" value="1"/>
</dbReference>
<feature type="domain" description="LD-carboxypeptidase N-terminal" evidence="7">
    <location>
        <begin position="50"/>
        <end position="165"/>
    </location>
</feature>
<dbReference type="SUPFAM" id="SSF141986">
    <property type="entry name" value="LD-carboxypeptidase A C-terminal domain-like"/>
    <property type="match status" value="1"/>
</dbReference>
<dbReference type="Pfam" id="PF02016">
    <property type="entry name" value="Peptidase_S66"/>
    <property type="match status" value="1"/>
</dbReference>
<protein>
    <submittedName>
        <fullName evidence="9">LD-carboxypeptidase</fullName>
    </submittedName>
</protein>
<dbReference type="SUPFAM" id="SSF52317">
    <property type="entry name" value="Class I glutamine amidotransferase-like"/>
    <property type="match status" value="1"/>
</dbReference>
<evidence type="ECO:0000313" key="10">
    <source>
        <dbReference type="Proteomes" id="UP000294829"/>
    </source>
</evidence>
<sequence length="346" mass="37170">MSRRQCLAHIAKLGLSAATFNYSELLMANSLAQPSPGFLVPPYLSQGDTIGISSPAGFVSLEEIQPAIRTLKSWGFSVKVGRSVGQAHGTFGGTDAQRVSDFQALLDDPEIKAILCARGGYGLVRIVDQLNFARCVQSPKWILGFSDVTVLHSHLNKHSGLASVHCKMATGFVDQPEPANSAAALSIASINDALTGHSIDYPIEPSIHNRDGVGVGLVVGGNLRTLETLSGTASALDTDGKILLLEDVGEALYSVDRMFWHLKRSGKLAKLAGLMIGGFDMPADEENDLPFALDLYQIVLEKVRDYPYPVCFDFPVGHQAMNLAVKMGLPHRLTVVGGRAQFNELV</sequence>
<proteinExistence type="inferred from homology"/>
<dbReference type="AlphaFoldDB" id="A0A4R5VWY4"/>
<dbReference type="Proteomes" id="UP000294829">
    <property type="component" value="Unassembled WGS sequence"/>
</dbReference>
<feature type="active site" description="Charge relay system" evidence="6">
    <location>
        <position position="246"/>
    </location>
</feature>
<dbReference type="GO" id="GO:0006508">
    <property type="term" value="P:proteolysis"/>
    <property type="evidence" value="ECO:0007669"/>
    <property type="project" value="UniProtKB-KW"/>
</dbReference>
<evidence type="ECO:0000256" key="3">
    <source>
        <dbReference type="ARBA" id="ARBA00022670"/>
    </source>
</evidence>
<dbReference type="InterPro" id="IPR003507">
    <property type="entry name" value="S66_fam"/>
</dbReference>
<comment type="caution">
    <text evidence="9">The sequence shown here is derived from an EMBL/GenBank/DDBJ whole genome shotgun (WGS) entry which is preliminary data.</text>
</comment>
<dbReference type="GO" id="GO:0008236">
    <property type="term" value="F:serine-type peptidase activity"/>
    <property type="evidence" value="ECO:0007669"/>
    <property type="project" value="UniProtKB-KW"/>
</dbReference>
<dbReference type="InterPro" id="IPR027461">
    <property type="entry name" value="Carboxypeptidase_A_C_sf"/>
</dbReference>
<gene>
    <name evidence="9" type="ORF">E2I14_14235</name>
</gene>
<dbReference type="OrthoDB" id="9807329at2"/>
<feature type="active site" description="Nucleophile" evidence="6">
    <location>
        <position position="146"/>
    </location>
</feature>